<gene>
    <name evidence="6" type="ORF">GCM10022268_32190</name>
</gene>
<dbReference type="Pfam" id="PF08009">
    <property type="entry name" value="CDP-OH_P_tran_2"/>
    <property type="match status" value="1"/>
</dbReference>
<name>A0ABP7EPU2_9SPHN</name>
<feature type="compositionally biased region" description="Basic and acidic residues" evidence="3">
    <location>
        <begin position="1"/>
        <end position="13"/>
    </location>
</feature>
<dbReference type="Pfam" id="PF01066">
    <property type="entry name" value="CDP-OH_P_transf"/>
    <property type="match status" value="1"/>
</dbReference>
<keyword evidence="7" id="KW-1185">Reference proteome</keyword>
<reference evidence="7" key="1">
    <citation type="journal article" date="2019" name="Int. J. Syst. Evol. Microbiol.">
        <title>The Global Catalogue of Microorganisms (GCM) 10K type strain sequencing project: providing services to taxonomists for standard genome sequencing and annotation.</title>
        <authorList>
            <consortium name="The Broad Institute Genomics Platform"/>
            <consortium name="The Broad Institute Genome Sequencing Center for Infectious Disease"/>
            <person name="Wu L."/>
            <person name="Ma J."/>
        </authorList>
    </citation>
    <scope>NUCLEOTIDE SEQUENCE [LARGE SCALE GENOMIC DNA]</scope>
    <source>
        <strain evidence="7">JCM 17498</strain>
    </source>
</reference>
<keyword evidence="4" id="KW-0812">Transmembrane</keyword>
<dbReference type="Proteomes" id="UP001500523">
    <property type="component" value="Unassembled WGS sequence"/>
</dbReference>
<feature type="transmembrane region" description="Helical" evidence="4">
    <location>
        <begin position="234"/>
        <end position="252"/>
    </location>
</feature>
<keyword evidence="4" id="KW-1133">Transmembrane helix</keyword>
<dbReference type="InterPro" id="IPR000462">
    <property type="entry name" value="CDP-OH_P_trans"/>
</dbReference>
<feature type="transmembrane region" description="Helical" evidence="4">
    <location>
        <begin position="258"/>
        <end position="276"/>
    </location>
</feature>
<accession>A0ABP7EPU2</accession>
<keyword evidence="4" id="KW-0472">Membrane</keyword>
<evidence type="ECO:0000256" key="3">
    <source>
        <dbReference type="SAM" id="MobiDB-lite"/>
    </source>
</evidence>
<organism evidence="6 7">
    <name type="scientific">Sphingomonas cynarae</name>
    <dbReference type="NCBI Taxonomy" id="930197"/>
    <lineage>
        <taxon>Bacteria</taxon>
        <taxon>Pseudomonadati</taxon>
        <taxon>Pseudomonadota</taxon>
        <taxon>Alphaproteobacteria</taxon>
        <taxon>Sphingomonadales</taxon>
        <taxon>Sphingomonadaceae</taxon>
        <taxon>Sphingomonas</taxon>
    </lineage>
</organism>
<evidence type="ECO:0000313" key="7">
    <source>
        <dbReference type="Proteomes" id="UP001500523"/>
    </source>
</evidence>
<evidence type="ECO:0000256" key="1">
    <source>
        <dbReference type="ARBA" id="ARBA00022679"/>
    </source>
</evidence>
<dbReference type="InterPro" id="IPR012616">
    <property type="entry name" value="CDP-OH_P_trans_C"/>
</dbReference>
<evidence type="ECO:0000313" key="6">
    <source>
        <dbReference type="EMBL" id="GAA3721516.1"/>
    </source>
</evidence>
<dbReference type="PROSITE" id="PS00379">
    <property type="entry name" value="CDP_ALCOHOL_P_TRANSF"/>
    <property type="match status" value="1"/>
</dbReference>
<feature type="transmembrane region" description="Helical" evidence="4">
    <location>
        <begin position="109"/>
        <end position="128"/>
    </location>
</feature>
<evidence type="ECO:0000259" key="5">
    <source>
        <dbReference type="Pfam" id="PF08009"/>
    </source>
</evidence>
<dbReference type="InterPro" id="IPR043130">
    <property type="entry name" value="CDP-OH_PTrfase_TM_dom"/>
</dbReference>
<protein>
    <submittedName>
        <fullName evidence="6">Phosphatidylcholine/phosphatidylserine synthase</fullName>
    </submittedName>
</protein>
<evidence type="ECO:0000256" key="4">
    <source>
        <dbReference type="SAM" id="Phobius"/>
    </source>
</evidence>
<dbReference type="Gene3D" id="1.20.120.1760">
    <property type="match status" value="1"/>
</dbReference>
<feature type="transmembrane region" description="Helical" evidence="4">
    <location>
        <begin position="203"/>
        <end position="222"/>
    </location>
</feature>
<feature type="transmembrane region" description="Helical" evidence="4">
    <location>
        <begin position="172"/>
        <end position="191"/>
    </location>
</feature>
<feature type="transmembrane region" description="Helical" evidence="4">
    <location>
        <begin position="134"/>
        <end position="151"/>
    </location>
</feature>
<keyword evidence="1 2" id="KW-0808">Transferase</keyword>
<dbReference type="InterPro" id="IPR048254">
    <property type="entry name" value="CDP_ALCOHOL_P_TRANSF_CS"/>
</dbReference>
<comment type="caution">
    <text evidence="6">The sequence shown here is derived from an EMBL/GenBank/DDBJ whole genome shotgun (WGS) entry which is preliminary data.</text>
</comment>
<sequence>MTTPQNDDHRPVDPGDGTLPLRERRARDQLRARRFARPPRGLPLRAVAPNAVTALALCSGLSGVRFAISGEWERAVTMIMIAGALDGIDGRIARMLRGESRFGAELDSLSDAISFGVAPALILYLWSLSALPRFGWAAALVLAVFCALRLARFNANIDEVEQPHKSAGFMTGVPAPAGAGLALLPLILWLWTDLPILNSPYLVAPWVVFVAMLMVSSLATFSWKSLRLRRTVRFEALAVVVLIGAALVTAPWHALSAIIIAYLVALPFSIASYARVRRLRATVAPAPAVTPAA</sequence>
<comment type="similarity">
    <text evidence="2">Belongs to the CDP-alcohol phosphatidyltransferase class-I family.</text>
</comment>
<evidence type="ECO:0000256" key="2">
    <source>
        <dbReference type="RuleBase" id="RU003750"/>
    </source>
</evidence>
<proteinExistence type="inferred from homology"/>
<feature type="domain" description="CDP-alcohol phosphatidyltransferase C-terminal" evidence="5">
    <location>
        <begin position="236"/>
        <end position="267"/>
    </location>
</feature>
<dbReference type="EMBL" id="BAABBF010000009">
    <property type="protein sequence ID" value="GAA3721516.1"/>
    <property type="molecule type" value="Genomic_DNA"/>
</dbReference>
<feature type="region of interest" description="Disordered" evidence="3">
    <location>
        <begin position="1"/>
        <end position="24"/>
    </location>
</feature>